<accession>G5GR77</accession>
<keyword evidence="2" id="KW-0732">Signal</keyword>
<dbReference type="STRING" id="679201.HMPREF9334_01699"/>
<feature type="compositionally biased region" description="Basic and acidic residues" evidence="1">
    <location>
        <begin position="226"/>
        <end position="237"/>
    </location>
</feature>
<evidence type="ECO:0000313" key="5">
    <source>
        <dbReference type="Proteomes" id="UP000004129"/>
    </source>
</evidence>
<dbReference type="RefSeq" id="WP_006693135.1">
    <property type="nucleotide sequence ID" value="NZ_JH376800.1"/>
</dbReference>
<dbReference type="HOGENOM" id="CLU_023510_0_0_9"/>
<dbReference type="InterPro" id="IPR008763">
    <property type="entry name" value="Peptidase_S55"/>
</dbReference>
<dbReference type="Proteomes" id="UP000004129">
    <property type="component" value="Unassembled WGS sequence"/>
</dbReference>
<dbReference type="PATRIC" id="fig|679201.3.peg.1713"/>
<feature type="domain" description="Peptidase S55" evidence="3">
    <location>
        <begin position="1"/>
        <end position="146"/>
    </location>
</feature>
<protein>
    <recommendedName>
        <fullName evidence="3">Peptidase S55 domain-containing protein</fullName>
    </recommendedName>
</protein>
<evidence type="ECO:0000313" key="4">
    <source>
        <dbReference type="EMBL" id="EHG19807.1"/>
    </source>
</evidence>
<dbReference type="EMBL" id="ACZM01000017">
    <property type="protein sequence ID" value="EHG19807.1"/>
    <property type="molecule type" value="Genomic_DNA"/>
</dbReference>
<sequence length="674" mass="73001">MRYSLKRLAAASLFAFTLNFYAPASHAMPPILPYSEVMAGMQGTAYTVLDTSGEIRTFPVEILGGMEGGKGSQRMIMARTSGDFIEHVGGVLQGMSGSPVYVEDRLVGALAAGLKDLSPYTFFITPIEDMTPLWSMPDTKNQTSIDTVDLVKAIEERKKAEEKRRLRAREKKFAKMSREEREAEWRDMIAALNGEKAVDASTEEASSAVAHTDTSSVEAADTSETAGKEETSTHPTEDKAYFFTRGFNTAGLRYLQDKLPMSGTSLLPLGGSGTNTKLHTRYDATLTGGQPVGVALVYGDFSIGATGTVTAVDGKKVLAFGHSFMHKGNVNYFMTDADVIGTIAGQSNGVKIANIGSVIGRVNQDRETGIAGVLGTFPTSVPVQIRVKDNALGTEETFGAQIAYDEDFLPILSGSVAYAAMNRVSDTLGSSTARIRFAIRTNAYEGGLFERRNMYYSAADVGQIAVTELLQAMNLIVTNAEKESDVIDVNVDVELDGERQTALLVSATPDKMTVKPGETVTFQTKIRPYRKAEETLSIPYTVPKTQPTGMMNLDIRGGGFVPVNPLMLLAQAGLEVPDDEEKFKSTGDRLRELAEQGENNEIIIAPGAAPAPTSEKEMKRRMKAAAKASARAAKAEPEKRITLLADPNKKEEKEKFFAPYVIENVIHATLKVED</sequence>
<proteinExistence type="predicted"/>
<dbReference type="PROSITE" id="PS51494">
    <property type="entry name" value="SPOIVB"/>
    <property type="match status" value="1"/>
</dbReference>
<evidence type="ECO:0000256" key="2">
    <source>
        <dbReference type="SAM" id="SignalP"/>
    </source>
</evidence>
<feature type="compositionally biased region" description="Polar residues" evidence="1">
    <location>
        <begin position="212"/>
        <end position="225"/>
    </location>
</feature>
<dbReference type="AlphaFoldDB" id="G5GR77"/>
<dbReference type="OrthoDB" id="9765242at2"/>
<organism evidence="4 5">
    <name type="scientific">Selenomonas infelix ATCC 43532</name>
    <dbReference type="NCBI Taxonomy" id="679201"/>
    <lineage>
        <taxon>Bacteria</taxon>
        <taxon>Bacillati</taxon>
        <taxon>Bacillota</taxon>
        <taxon>Negativicutes</taxon>
        <taxon>Selenomonadales</taxon>
        <taxon>Selenomonadaceae</taxon>
        <taxon>Selenomonas</taxon>
    </lineage>
</organism>
<evidence type="ECO:0000256" key="1">
    <source>
        <dbReference type="SAM" id="MobiDB-lite"/>
    </source>
</evidence>
<dbReference type="Pfam" id="PF05580">
    <property type="entry name" value="Peptidase_S55"/>
    <property type="match status" value="1"/>
</dbReference>
<feature type="chain" id="PRO_5003477540" description="Peptidase S55 domain-containing protein" evidence="2">
    <location>
        <begin position="28"/>
        <end position="674"/>
    </location>
</feature>
<gene>
    <name evidence="4" type="ORF">HMPREF9334_01699</name>
</gene>
<comment type="caution">
    <text evidence="4">The sequence shown here is derived from an EMBL/GenBank/DDBJ whole genome shotgun (WGS) entry which is preliminary data.</text>
</comment>
<reference evidence="4 5" key="1">
    <citation type="submission" date="2011-08" db="EMBL/GenBank/DDBJ databases">
        <title>The Genome Sequence of Selenomonas infelix ATCC 43532.</title>
        <authorList>
            <consortium name="The Broad Institute Genome Sequencing Platform"/>
            <person name="Earl A."/>
            <person name="Ward D."/>
            <person name="Feldgarden M."/>
            <person name="Gevers D."/>
            <person name="Izard J."/>
            <person name="Blanton J.M."/>
            <person name="Baranova O.V."/>
            <person name="Dewhirst F.E."/>
            <person name="Young S.K."/>
            <person name="Zeng Q."/>
            <person name="Gargeya S."/>
            <person name="Fitzgerald M."/>
            <person name="Haas B."/>
            <person name="Abouelleil A."/>
            <person name="Alvarado L."/>
            <person name="Arachchi H.M."/>
            <person name="Berlin A."/>
            <person name="Brown A."/>
            <person name="Chapman S.B."/>
            <person name="Chen Z."/>
            <person name="Dunbar C."/>
            <person name="Freedman E."/>
            <person name="Gearin G."/>
            <person name="Gellesch M."/>
            <person name="Goldberg J."/>
            <person name="Griggs A."/>
            <person name="Gujja S."/>
            <person name="Heiman D."/>
            <person name="Howarth C."/>
            <person name="Larson L."/>
            <person name="Lui A."/>
            <person name="MacDonald P.J.P."/>
            <person name="Montmayeur A."/>
            <person name="Murphy C."/>
            <person name="Neiman D."/>
            <person name="Pearson M."/>
            <person name="Priest M."/>
            <person name="Roberts A."/>
            <person name="Saif S."/>
            <person name="Shea T."/>
            <person name="Shenoy N."/>
            <person name="Sisk P."/>
            <person name="Stolte C."/>
            <person name="Sykes S."/>
            <person name="Wortman J."/>
            <person name="Nusbaum C."/>
            <person name="Birren B."/>
        </authorList>
    </citation>
    <scope>NUCLEOTIDE SEQUENCE [LARGE SCALE GENOMIC DNA]</scope>
    <source>
        <strain evidence="4 5">ATCC 43532</strain>
    </source>
</reference>
<evidence type="ECO:0000259" key="3">
    <source>
        <dbReference type="PROSITE" id="PS51494"/>
    </source>
</evidence>
<feature type="signal peptide" evidence="2">
    <location>
        <begin position="1"/>
        <end position="27"/>
    </location>
</feature>
<keyword evidence="5" id="KW-1185">Reference proteome</keyword>
<name>G5GR77_9FIRM</name>
<dbReference type="eggNOG" id="COG3064">
    <property type="taxonomic scope" value="Bacteria"/>
</dbReference>
<feature type="region of interest" description="Disordered" evidence="1">
    <location>
        <begin position="200"/>
        <end position="237"/>
    </location>
</feature>